<organism evidence="1 2">
    <name type="scientific">Chryseobacterium aquaeductus</name>
    <dbReference type="NCBI Taxonomy" id="2675056"/>
    <lineage>
        <taxon>Bacteria</taxon>
        <taxon>Pseudomonadati</taxon>
        <taxon>Bacteroidota</taxon>
        <taxon>Flavobacteriia</taxon>
        <taxon>Flavobacteriales</taxon>
        <taxon>Weeksellaceae</taxon>
        <taxon>Chryseobacterium group</taxon>
        <taxon>Chryseobacterium</taxon>
    </lineage>
</organism>
<dbReference type="Proteomes" id="UP000662618">
    <property type="component" value="Unassembled WGS sequence"/>
</dbReference>
<sequence>MVTKRLFFQTLSPSQEKILLALARYKYLTAGQLLGLGIMSERANLNKQIAELRLRKDPLVGSIAFGVHPAIGKLENVHFLKAHGAEIVKDYLREDVVRFPKNEGQFYQKDYFHRMNTINVQIALHEGISKIDDCEMLLFLTYFDKVSTGRKKGYRAESSIPVSENDYLIADALCMLQTPNRKELYAIEMYNGDDTSRVHKSLFHHLRALSVGQPSRMFGLDYGSRILCIFELEVYKQMAMKRLFEDENKTFAEAKFHFLFKSLEEIKQNAVGDWWLFDRTQVKLF</sequence>
<dbReference type="RefSeq" id="WP_162087994.1">
    <property type="nucleotide sequence ID" value="NZ_CAJIMS010000001.1"/>
</dbReference>
<dbReference type="EMBL" id="CAJIMS010000001">
    <property type="protein sequence ID" value="CAD7807059.1"/>
    <property type="molecule type" value="Genomic_DNA"/>
</dbReference>
<gene>
    <name evidence="1" type="ORF">CHRY9390_01605</name>
</gene>
<keyword evidence="2" id="KW-1185">Reference proteome</keyword>
<accession>A0A9N8QQK0</accession>
<proteinExistence type="predicted"/>
<name>A0A9N8QQK0_9FLAO</name>
<evidence type="ECO:0000313" key="2">
    <source>
        <dbReference type="Proteomes" id="UP000662618"/>
    </source>
</evidence>
<protein>
    <submittedName>
        <fullName evidence="1">Uncharacterized protein</fullName>
    </submittedName>
</protein>
<comment type="caution">
    <text evidence="1">The sequence shown here is derived from an EMBL/GenBank/DDBJ whole genome shotgun (WGS) entry which is preliminary data.</text>
</comment>
<dbReference type="AlphaFoldDB" id="A0A9N8QQK0"/>
<reference evidence="1" key="1">
    <citation type="submission" date="2020-12" db="EMBL/GenBank/DDBJ databases">
        <authorList>
            <person name="Rodrigo-Torres L."/>
            <person name="Arahal R. D."/>
            <person name="Lucena T."/>
        </authorList>
    </citation>
    <scope>NUCLEOTIDE SEQUENCE</scope>
    <source>
        <strain evidence="1">CECT 9390</strain>
    </source>
</reference>
<evidence type="ECO:0000313" key="1">
    <source>
        <dbReference type="EMBL" id="CAD7807059.1"/>
    </source>
</evidence>